<dbReference type="Pfam" id="PF21735">
    <property type="entry name" value="RtxA_C"/>
    <property type="match status" value="6"/>
</dbReference>
<organism evidence="23 24">
    <name type="scientific">Moritella viscosa</name>
    <dbReference type="NCBI Taxonomy" id="80854"/>
    <lineage>
        <taxon>Bacteria</taxon>
        <taxon>Pseudomonadati</taxon>
        <taxon>Pseudomonadota</taxon>
        <taxon>Gammaproteobacteria</taxon>
        <taxon>Alteromonadales</taxon>
        <taxon>Moritellaceae</taxon>
        <taxon>Moritella</taxon>
    </lineage>
</organism>
<dbReference type="InterPro" id="IPR011509">
    <property type="entry name" value="RtxA_toxin"/>
</dbReference>
<evidence type="ECO:0000256" key="16">
    <source>
        <dbReference type="ARBA" id="ARBA00023026"/>
    </source>
</evidence>
<dbReference type="Pfam" id="PF07634">
    <property type="entry name" value="RtxA"/>
    <property type="match status" value="32"/>
</dbReference>
<dbReference type="GO" id="GO:0004197">
    <property type="term" value="F:cysteine-type endopeptidase activity"/>
    <property type="evidence" value="ECO:0007669"/>
    <property type="project" value="InterPro"/>
</dbReference>
<feature type="compositionally biased region" description="Basic and acidic residues" evidence="21">
    <location>
        <begin position="1725"/>
        <end position="1739"/>
    </location>
</feature>
<dbReference type="Gene3D" id="1.20.58.1190">
    <property type="match status" value="1"/>
</dbReference>
<feature type="compositionally biased region" description="Basic and acidic residues" evidence="21">
    <location>
        <begin position="1624"/>
        <end position="1640"/>
    </location>
</feature>
<gene>
    <name evidence="23" type="ORF">NVI5450_2402</name>
</gene>
<feature type="domain" description="Peptidase C80" evidence="22">
    <location>
        <begin position="2897"/>
        <end position="3081"/>
    </location>
</feature>
<evidence type="ECO:0000313" key="24">
    <source>
        <dbReference type="Proteomes" id="UP000183794"/>
    </source>
</evidence>
<dbReference type="GO" id="GO:0008289">
    <property type="term" value="F:lipid binding"/>
    <property type="evidence" value="ECO:0007669"/>
    <property type="project" value="UniProtKB-KW"/>
</dbReference>
<dbReference type="CDD" id="cd20501">
    <property type="entry name" value="C80_RtxA-like"/>
    <property type="match status" value="1"/>
</dbReference>
<dbReference type="Pfam" id="PF03543">
    <property type="entry name" value="Peptidase_C58"/>
    <property type="match status" value="1"/>
</dbReference>
<dbReference type="GO" id="GO:0046872">
    <property type="term" value="F:metal ion binding"/>
    <property type="evidence" value="ECO:0007669"/>
    <property type="project" value="UniProtKB-KW"/>
</dbReference>
<evidence type="ECO:0000256" key="18">
    <source>
        <dbReference type="ARBA" id="ARBA00023136"/>
    </source>
</evidence>
<keyword evidence="16" id="KW-0843">Virulence</keyword>
<dbReference type="GO" id="GO:0090729">
    <property type="term" value="F:toxin activity"/>
    <property type="evidence" value="ECO:0007669"/>
    <property type="project" value="UniProtKB-KW"/>
</dbReference>
<dbReference type="RefSeq" id="WP_139291913.1">
    <property type="nucleotide sequence ID" value="NZ_FPLD01000065.1"/>
</dbReference>
<evidence type="ECO:0000256" key="21">
    <source>
        <dbReference type="SAM" id="MobiDB-lite"/>
    </source>
</evidence>
<dbReference type="InterPro" id="IPR020972">
    <property type="entry name" value="Dermonecrotic/RTX_toxin_MLD"/>
</dbReference>
<comment type="subcellular location">
    <subcellularLocation>
        <location evidence="2">Host cell membrane</location>
    </subcellularLocation>
    <subcellularLocation>
        <location evidence="20">Host cytoplasm</location>
        <location evidence="20">Host cytosol</location>
    </subcellularLocation>
    <subcellularLocation>
        <location evidence="3">Secreted</location>
    </subcellularLocation>
</comment>
<evidence type="ECO:0000256" key="19">
    <source>
        <dbReference type="ARBA" id="ARBA00023200"/>
    </source>
</evidence>
<dbReference type="InterPro" id="IPR048568">
    <property type="entry name" value="RtxA_C"/>
</dbReference>
<evidence type="ECO:0000256" key="1">
    <source>
        <dbReference type="ARBA" id="ARBA00001946"/>
    </source>
</evidence>
<keyword evidence="13" id="KW-0068">Autocatalytic cleavage</keyword>
<dbReference type="InterPro" id="IPR038383">
    <property type="entry name" value="CPD_dom_sf"/>
</dbReference>
<evidence type="ECO:0000256" key="17">
    <source>
        <dbReference type="ARBA" id="ARBA00023121"/>
    </source>
</evidence>
<dbReference type="CDD" id="cd20494">
    <property type="entry name" value="C58_RtxA"/>
    <property type="match status" value="1"/>
</dbReference>
<evidence type="ECO:0000256" key="2">
    <source>
        <dbReference type="ARBA" id="ARBA00004165"/>
    </source>
</evidence>
<dbReference type="EMBL" id="FPLD01000065">
    <property type="protein sequence ID" value="SGZ01212.1"/>
    <property type="molecule type" value="Genomic_DNA"/>
</dbReference>
<dbReference type="GO" id="GO:0044164">
    <property type="term" value="C:host cell cytosol"/>
    <property type="evidence" value="ECO:0007669"/>
    <property type="project" value="UniProtKB-SubCell"/>
</dbReference>
<dbReference type="GO" id="GO:0005576">
    <property type="term" value="C:extracellular region"/>
    <property type="evidence" value="ECO:0007669"/>
    <property type="project" value="UniProtKB-SubCell"/>
</dbReference>
<evidence type="ECO:0000256" key="6">
    <source>
        <dbReference type="ARBA" id="ARBA00022656"/>
    </source>
</evidence>
<comment type="cofactor">
    <cofactor evidence="1">
        <name>Mg(2+)</name>
        <dbReference type="ChEBI" id="CHEBI:18420"/>
    </cofactor>
</comment>
<dbReference type="Proteomes" id="UP000183794">
    <property type="component" value="Unassembled WGS sequence"/>
</dbReference>
<evidence type="ECO:0000259" key="22">
    <source>
        <dbReference type="PROSITE" id="PS51771"/>
    </source>
</evidence>
<dbReference type="InterPro" id="IPR008979">
    <property type="entry name" value="Galactose-bd-like_sf"/>
</dbReference>
<keyword evidence="6" id="KW-0800">Toxin</keyword>
<dbReference type="InterPro" id="IPR049824">
    <property type="entry name" value="RtxA-like_C80"/>
</dbReference>
<dbReference type="Gene3D" id="2.160.20.160">
    <property type="match status" value="1"/>
</dbReference>
<feature type="compositionally biased region" description="Low complexity" evidence="21">
    <location>
        <begin position="1816"/>
        <end position="1831"/>
    </location>
</feature>
<dbReference type="GO" id="GO:0020002">
    <property type="term" value="C:host cell plasma membrane"/>
    <property type="evidence" value="ECO:0007669"/>
    <property type="project" value="UniProtKB-SubCell"/>
</dbReference>
<evidence type="ECO:0000256" key="8">
    <source>
        <dbReference type="ARBA" id="ARBA00022679"/>
    </source>
</evidence>
<accession>A0A1K9ZW72</accession>
<keyword evidence="5" id="KW-0964">Secreted</keyword>
<name>A0A1K9ZW72_9GAMM</name>
<protein>
    <submittedName>
        <fullName evidence="23">Autotransporter adhesin</fullName>
    </submittedName>
</protein>
<dbReference type="PROSITE" id="PS51771">
    <property type="entry name" value="CGT_MARTX_CPD"/>
    <property type="match status" value="1"/>
</dbReference>
<dbReference type="InterPro" id="IPR011049">
    <property type="entry name" value="Serralysin-like_metalloprot_C"/>
</dbReference>
<feature type="region of interest" description="Disordered" evidence="21">
    <location>
        <begin position="1790"/>
        <end position="1870"/>
    </location>
</feature>
<dbReference type="Gene3D" id="2.60.120.260">
    <property type="entry name" value="Galactose-binding domain-like"/>
    <property type="match status" value="1"/>
</dbReference>
<evidence type="ECO:0000256" key="7">
    <source>
        <dbReference type="ARBA" id="ARBA00022670"/>
    </source>
</evidence>
<evidence type="ECO:0000256" key="5">
    <source>
        <dbReference type="ARBA" id="ARBA00022525"/>
    </source>
</evidence>
<feature type="region of interest" description="Disordered" evidence="21">
    <location>
        <begin position="1725"/>
        <end position="1775"/>
    </location>
</feature>
<dbReference type="Gene3D" id="3.40.50.11050">
    <property type="match status" value="1"/>
</dbReference>
<keyword evidence="9" id="KW-0479">Metal-binding</keyword>
<dbReference type="SUPFAM" id="SSF49785">
    <property type="entry name" value="Galactose-binding domain-like"/>
    <property type="match status" value="1"/>
</dbReference>
<keyword evidence="17" id="KW-0446">Lipid-binding</keyword>
<reference evidence="23 24" key="1">
    <citation type="submission" date="2016-11" db="EMBL/GenBank/DDBJ databases">
        <authorList>
            <person name="Jaros S."/>
            <person name="Januszkiewicz K."/>
            <person name="Wedrychowicz H."/>
        </authorList>
    </citation>
    <scope>NUCLEOTIDE SEQUENCE [LARGE SCALE GENOMIC DNA]</scope>
    <source>
        <strain evidence="23">NVI 5450</strain>
    </source>
</reference>
<dbReference type="SUPFAM" id="SSF158842">
    <property type="entry name" value="PMT central region-like"/>
    <property type="match status" value="1"/>
</dbReference>
<keyword evidence="12" id="KW-0788">Thiol protease</keyword>
<dbReference type="Pfam" id="PF11647">
    <property type="entry name" value="MLD"/>
    <property type="match status" value="1"/>
</dbReference>
<keyword evidence="18" id="KW-0472">Membrane</keyword>
<dbReference type="NCBIfam" id="NF012221">
    <property type="entry name" value="MARTX_Nterm"/>
    <property type="match status" value="1"/>
</dbReference>
<evidence type="ECO:0000256" key="13">
    <source>
        <dbReference type="ARBA" id="ARBA00022813"/>
    </source>
</evidence>
<keyword evidence="15" id="KW-1043">Host membrane</keyword>
<feature type="region of interest" description="Disordered" evidence="21">
    <location>
        <begin position="1610"/>
        <end position="1664"/>
    </location>
</feature>
<keyword evidence="11" id="KW-0378">Hydrolase</keyword>
<evidence type="ECO:0000256" key="4">
    <source>
        <dbReference type="ARBA" id="ARBA00022511"/>
    </source>
</evidence>
<feature type="compositionally biased region" description="Polar residues" evidence="21">
    <location>
        <begin position="1648"/>
        <end position="1664"/>
    </location>
</feature>
<evidence type="ECO:0000256" key="9">
    <source>
        <dbReference type="ARBA" id="ARBA00022723"/>
    </source>
</evidence>
<feature type="compositionally biased region" description="Basic and acidic residues" evidence="21">
    <location>
        <begin position="2858"/>
        <end position="2870"/>
    </location>
</feature>
<evidence type="ECO:0000256" key="3">
    <source>
        <dbReference type="ARBA" id="ARBA00004613"/>
    </source>
</evidence>
<dbReference type="InterPro" id="IPR006473">
    <property type="entry name" value="Peptidase_C58_Yopt"/>
</dbReference>
<evidence type="ECO:0000256" key="10">
    <source>
        <dbReference type="ARBA" id="ARBA00022737"/>
    </source>
</evidence>
<dbReference type="GO" id="GO:0006508">
    <property type="term" value="P:proteolysis"/>
    <property type="evidence" value="ECO:0007669"/>
    <property type="project" value="UniProtKB-KW"/>
</dbReference>
<dbReference type="GO" id="GO:0016740">
    <property type="term" value="F:transferase activity"/>
    <property type="evidence" value="ECO:0007669"/>
    <property type="project" value="UniProtKB-KW"/>
</dbReference>
<dbReference type="OrthoDB" id="9798884at2"/>
<evidence type="ECO:0000256" key="15">
    <source>
        <dbReference type="ARBA" id="ARBA00022870"/>
    </source>
</evidence>
<keyword evidence="19" id="KW-1035">Host cytoplasm</keyword>
<evidence type="ECO:0000256" key="11">
    <source>
        <dbReference type="ARBA" id="ARBA00022801"/>
    </source>
</evidence>
<feature type="compositionally biased region" description="Basic and acidic residues" evidence="21">
    <location>
        <begin position="1832"/>
        <end position="1843"/>
    </location>
</feature>
<proteinExistence type="predicted"/>
<keyword evidence="14" id="KW-0460">Magnesium</keyword>
<sequence>MGKAFSRSTEYFFTGIYSADDDDNDIVAIGVGGEIHAGGGNDNITVVSAYTTAFTGSGDDSVQGAAGYMKVVDTSGHLKVNGAAGYALINKSEDGDVSFTGLAGATKIAHSGDHGRVTYTGAAASNKLERQGLTGNVTFEGAGGENKIWNGTNEGNIYFAGAGAKNQLNRSSSLYKRSSGEVTFNGIGASNIIRSQVETGNISFKGAGAENYIIREGKEGNVTFQGAGVSNRIERIHDSFYDSYSETKGDIRFEGVGGYNSIKSDVAHGNIAFNGAGGFNYITREGAGIEYYGESLQNAKADEIALTTAYLGGLGMIKPVVVKGVKSTKEDNTYLFTYKDEVETKIVKVKLSNDGVTGRLNYYATVWHNRHSWNRAENFHEQIISSGNGFEKIIADGLYSLSNLRVEHHEAVTIHSVEKELTKSEWMSYGGGTAISANNIILSDAKMDGASILTDGTMIDVQAVKSNKKPNTYIYASLQGENTKIVVVELINDSENGELKYRATSWYKIGDYTANLANEDISESNGYRHAAHSLRDLNYSVDTVRISSEVAEVADLTENRVNGLIQSSADFGESSGDVRFNGAGGGNVIKSNVTRGNVYFNGVGIGNVILHSSKFGNTEFNGAGAANVIVKSGLEGDLTFRGAGLANVLVHQSKQGKMDVYAGGAVNVLVRIGDGQYLAHLLAYGNISVHKGNGASRVVMFGGYNTHTQIGNGNGTWAAAGGFNVMTQVGDGDITSVLVGGANVLTKIGDGDLTSGMIGGANIITHISGDEQSSDTTAVALGGLNVLTKKGKGNALAVMAGGGNVLTHIGDGSTTGVMVGGANILTKVGDGDTTGIMLGLGNVLTHIGNGQTLGVMGAVGNVFTKVGDGTAIAAMVGAGNIFTHVGEGDSWALMGGVGNVFTKIGHGNALALMVAKANVFTHIGNGTTVALMLAEGNIATKIGNGMTMAAMVGNANIFTHVGDGETFAAMIGQANILTKVGNDVTAALMVGQANIYTHVGDGTSIGILAGEANIMTKVGNGTTLAAMFARANIMTHVGDGLTGVLALGQANIVTKVGDSFMGVVAAAKANVVTHVGDATTAAVLLGQGNILTKVGDGTTVGLLISKIGNIMTHVGDGMTIGVAKGKANIITKVGDGLGVNVAWGEANILTHVGDGDRYNFAKGKANIITKVGNGQEVSVVHGDANIITHVGDGDDYTGAWGNANIITKVGDGRNVVFAKGKANIVTQVGDGDSFNALWSKGNIVTKVGDGMQVTAAKGKANIVTTIGNGLSVTATYGDLNINTKVGDGVSVNVAWGKYNVNTKVGDGLNVAVMKGKANANIQVGDGLGINASYAQNNVAIKIGNGDFYSLSVASSNTESNKLSSLFDNIKQTILGMAGSQGINFLVQGDDASTSGFRRGRGAIATPEITKLNGFQMEEIAKIGSNLGNSMSGSVTDVETPDVAVMEKELAIDEDVQSTENKNLIVNGDFEQGKNGWNGTYGVEASHPARVYGADDKGHGTRVSELDTYTNTSLFQDLSNLSDGEIISLSFDFTKRAGVSTKAGIDIIWNGNLVFSASGDEAAWQQQTLKLTAKAGSNRIEFKGTGDNDGLGYILDNIVAISEQLQTDAVSKHAEQNKATQNATADKERAEADSQRLKQEKAQQLAAISGSQSKLEATDQSALETNGQAEREALVAEQEDITKELTDMTKGLDALDGQANYQGESGERWREHFAGGILDNVQSKLDDAKSHSNEQLEKAAQKNKQNQLNVQDAVAKSEAGVAKGEEKKANVQQDIDDAKTKANLRKDEALVKEQEAQQAATKANADSNKAQKRGEQDSAAAQNKSSQAQADAKAAKQDKDETPNRDGASGSGLSGKAYEAQEVAESTGHVDADFEVAADGRFSEGLTEQEQKAIEGATLAVNRLTINARSHGSKSAAFITEMFSNNGTKAIEATKTVNSQEVHRKEVQISGIQQDVMKAGIAQILGDKIFDFRAGGKESDESSFHFRQGPDLLDQLTKLIPEVGNVLITDGNKAKSKELLEGVCFALSARYMMEERVNGIGGGKAYMEWLEDSVHAYNDNQTSNKVDSGSTEQKLLNQYRRQNLGLAVKDLLSMQYSQSMDASTEAARDAANKKYSGKLKANGLTGANINDALSYAADGYESVMDKLRNPSKSVYMTFMSKGHAMSVVVHKKGNQKVWSFYDPNFGAKSFVQYDDFRGFMNKFHKGLLAIYKFQESEEAGQSFYVRFNKFEDGDISAYDGLWKQSREGEQGYVLRALKEQGKTFSLGNNATGRVVDFQDEQITMEMTTKQGRKILLDVEGSNFKQAVDLVEKNIAQVLADPSTAKFSIKRNADIEQFESLGKEKSIVTEPAGQAGDSDSRKIHYTQPYIDDLLHYVAEAVPGGSTNRQDSYEQLKAHYSSEEIANKFAGLRGDARSHMITSMYSGLDNPYIKKAMSKAEAARLNGIGNCDEMTSLVVEKFLKDNKTGFAIVGVDTWDSVLPENKLNTGHVFIIAGLTERPSITGEIITANTDFEHFDIKANPGAFVIDPWAKQSYSLDDPKWKAKLSAIYNQAYEEDLIADGKSMLSLEESNKIVANINIYVDQEGLSSEKSIGTMFDLKEKADAKRHFKNAVISKIYSDDFIDNQKVNFMAYHGRNQNEASIVVLEDIHHQVAAGQNGINLLNQINSTDAGRKVLNDLHSSGKKLVISFAEKDAFFDQYTNSQGKIVDNVAHLVLSTADIDTDPRVAATAVVDAAAKMTSANFDVNEFESQFAKKKVTLKPMFSVSKEPGYFDVNFDDVAAVSEVKKQAAVTGKRIGNSYQDILDKLAQFHETSPVGKRVIAQELESAISQYVAEHPSSGRNSALLHLQQSLENRDSLLDESSNKDKNHSQQESLDGTARKANTQDVDSWDTVAVTSNDDSGETRFDGQLIIQTENDPAAAKAAANLAGKHPDSSVVVQLDTDGKYRVVYGDPEQLSGKLRWQVVGHGRDESDNNNTHLSGYNATELAAKLTQFNQDFSQAENISSKPEHISIVGCSLVSTDKQKGFAQSFITAMAENGVRTDVSARSTEVAVDAAGRKHTRDVDDKWDKKLVDNKVVLSWDDQGKVAVREEAVRNSVAEGDIDLSRVGQSENDRVVRGAIADNDDVFTAQKKRENKLETSSSDKPDNKVSYSGNIQVNVGDGEFTALNWGTSNVAVKVGTGGFKSLAFGDNNVMVHIGNGDSKHSFDIGGYQALEGAQMFIGNRNVSFNMGRSNDLIVMMDKSIPTPPLVNPFDGAVRISGVLQEIAESGKGQDWLAAQDSQWTLAGAKKFVNDMSGLDQTSSVDYKSLVNLDSQNERSSRGLKSDTEAALNKKYNEWLSGNKSPDTSKMSRTDKLKQKNDELAFNLAVGGRGADIQVTTGNWNFMFGDNIQSILDTNLGSLFGVMTQQFSASGKVQTTFTYNPQDLPRQLKNKLLGKLASVGADTTLADIFAVDYTAGGQIVARNGEAVDAVAILTEMVEVVAEFGGGQLKSFTDPSKLLDSLKSSLDMGKDGLTSFAESHGLKEKAPAEQDDKLAVSVNSETGSQAKPTTIGEVKEKEERPFGFNALNLPNLFSTIFSSDKQLEMKSLVTNLKENLTADLLNMKEKTFDFLRNSGHLKGDGDVNVSLGNYNFNWGGDGKDLGAYLGDNNNFWGGRGDDVYYATGTSNIFTGGEGNDVGVLMGRENMMFGGKGNDTAVVAGRINHVFMGDGNDQVFVFGEGGTIESGSGLDYVVTSGNYNSVQAGNDQDYVVTIGNHNQIDLGHGDDFSNVFGNYNKIDGKAGKDVIKLMGYHAVVNAGADDDHLIAASISKFSKLDGGEGNDLLVLGGYSNTFQGGAGIDSFMVSANVIENQVTDISKDDFIVFDNVNWNDLWLQRSGSDLKILINSKTDYRSDQAKFESLGSVTFSDYFAGNRAELVISMDAKQKSGVRDYVALSNSAVDNLVQAMSGFAPSVGNAGFMDSLDNSAQHKVALAWGNVNKGTGYIA</sequence>
<dbReference type="InterPro" id="IPR020974">
    <property type="entry name" value="CPD_dom"/>
</dbReference>
<evidence type="ECO:0000256" key="14">
    <source>
        <dbReference type="ARBA" id="ARBA00022842"/>
    </source>
</evidence>
<feature type="region of interest" description="Disordered" evidence="21">
    <location>
        <begin position="2858"/>
        <end position="2901"/>
    </location>
</feature>
<keyword evidence="4" id="KW-1032">Host cell membrane</keyword>
<feature type="compositionally biased region" description="Polar residues" evidence="21">
    <location>
        <begin position="2871"/>
        <end position="2887"/>
    </location>
</feature>
<evidence type="ECO:0000256" key="20">
    <source>
        <dbReference type="ARBA" id="ARBA00023586"/>
    </source>
</evidence>
<dbReference type="CDD" id="cd16840">
    <property type="entry name" value="toxin_MLD"/>
    <property type="match status" value="1"/>
</dbReference>
<dbReference type="Pfam" id="PF11713">
    <property type="entry name" value="Peptidase_C80"/>
    <property type="match status" value="1"/>
</dbReference>
<keyword evidence="7" id="KW-0645">Protease</keyword>
<keyword evidence="10" id="KW-0677">Repeat</keyword>
<dbReference type="SUPFAM" id="SSF51120">
    <property type="entry name" value="beta-Roll"/>
    <property type="match status" value="2"/>
</dbReference>
<keyword evidence="8" id="KW-0808">Transferase</keyword>
<evidence type="ECO:0000313" key="23">
    <source>
        <dbReference type="EMBL" id="SGZ01212.1"/>
    </source>
</evidence>
<evidence type="ECO:0000256" key="12">
    <source>
        <dbReference type="ARBA" id="ARBA00022807"/>
    </source>
</evidence>